<dbReference type="Proteomes" id="UP001365781">
    <property type="component" value="Unassembled WGS sequence"/>
</dbReference>
<evidence type="ECO:0000259" key="2">
    <source>
        <dbReference type="PROSITE" id="PS50109"/>
    </source>
</evidence>
<dbReference type="Gene3D" id="3.30.565.10">
    <property type="entry name" value="Histidine kinase-like ATPase, C-terminal domain"/>
    <property type="match status" value="1"/>
</dbReference>
<keyword evidence="1 3" id="KW-0808">Transferase</keyword>
<keyword evidence="1 3" id="KW-0418">Kinase</keyword>
<accession>A0ABU8GVZ8</accession>
<evidence type="ECO:0000313" key="4">
    <source>
        <dbReference type="Proteomes" id="UP001365781"/>
    </source>
</evidence>
<dbReference type="InterPro" id="IPR005467">
    <property type="entry name" value="His_kinase_dom"/>
</dbReference>
<dbReference type="PANTHER" id="PTHR43065:SF47">
    <property type="match status" value="1"/>
</dbReference>
<evidence type="ECO:0000256" key="1">
    <source>
        <dbReference type="ARBA" id="ARBA00022777"/>
    </source>
</evidence>
<reference evidence="3 4" key="1">
    <citation type="submission" date="2024-03" db="EMBL/GenBank/DDBJ databases">
        <title>First Report of Pectobacterium brasiliscabiei causing potato scab in china.</title>
        <authorList>
            <person name="Handique U."/>
        </authorList>
    </citation>
    <scope>NUCLEOTIDE SEQUENCE [LARGE SCALE GENOMIC DNA]</scope>
    <source>
        <strain evidence="3 4">ZRIMU1503</strain>
    </source>
</reference>
<dbReference type="SUPFAM" id="SSF55874">
    <property type="entry name" value="ATPase domain of HSP90 chaperone/DNA topoisomerase II/histidine kinase"/>
    <property type="match status" value="1"/>
</dbReference>
<comment type="caution">
    <text evidence="3">The sequence shown here is derived from an EMBL/GenBank/DDBJ whole genome shotgun (WGS) entry which is preliminary data.</text>
</comment>
<dbReference type="InterPro" id="IPR003594">
    <property type="entry name" value="HATPase_dom"/>
</dbReference>
<evidence type="ECO:0000313" key="3">
    <source>
        <dbReference type="EMBL" id="MEI5617371.1"/>
    </source>
</evidence>
<organism evidence="3 4">
    <name type="scientific">Streptomyces brasiliscabiei</name>
    <dbReference type="NCBI Taxonomy" id="2736302"/>
    <lineage>
        <taxon>Bacteria</taxon>
        <taxon>Bacillati</taxon>
        <taxon>Actinomycetota</taxon>
        <taxon>Actinomycetes</taxon>
        <taxon>Kitasatosporales</taxon>
        <taxon>Streptomycetaceae</taxon>
        <taxon>Streptomyces</taxon>
    </lineage>
</organism>
<feature type="domain" description="Histidine kinase" evidence="2">
    <location>
        <begin position="1"/>
        <end position="86"/>
    </location>
</feature>
<name>A0ABU8GVZ8_9ACTN</name>
<dbReference type="EMBL" id="JBBAYM010000544">
    <property type="protein sequence ID" value="MEI5617371.1"/>
    <property type="molecule type" value="Genomic_DNA"/>
</dbReference>
<proteinExistence type="predicted"/>
<sequence>INLDCPEDLTLNLPAGAISQIFTNLIMNSLIHGFDGVNNGVIDILIKDDDSQVIIDFKDNGNGVSEQQLEKLFDPFFTTKRDQGGS</sequence>
<dbReference type="RefSeq" id="WP_336559232.1">
    <property type="nucleotide sequence ID" value="NZ_JBBAYM010000544.1"/>
</dbReference>
<dbReference type="PANTHER" id="PTHR43065">
    <property type="entry name" value="SENSOR HISTIDINE KINASE"/>
    <property type="match status" value="1"/>
</dbReference>
<feature type="non-terminal residue" evidence="3">
    <location>
        <position position="1"/>
    </location>
</feature>
<dbReference type="Pfam" id="PF02518">
    <property type="entry name" value="HATPase_c"/>
    <property type="match status" value="1"/>
</dbReference>
<dbReference type="InterPro" id="IPR036890">
    <property type="entry name" value="HATPase_C_sf"/>
</dbReference>
<gene>
    <name evidence="3" type="ORF">WB403_50645</name>
</gene>
<feature type="non-terminal residue" evidence="3">
    <location>
        <position position="86"/>
    </location>
</feature>
<protein>
    <submittedName>
        <fullName evidence="3">HAMP domain-containing sensor histidine kinase</fullName>
    </submittedName>
</protein>
<keyword evidence="4" id="KW-1185">Reference proteome</keyword>
<dbReference type="GO" id="GO:0016301">
    <property type="term" value="F:kinase activity"/>
    <property type="evidence" value="ECO:0007669"/>
    <property type="project" value="UniProtKB-KW"/>
</dbReference>
<dbReference type="PROSITE" id="PS50109">
    <property type="entry name" value="HIS_KIN"/>
    <property type="match status" value="1"/>
</dbReference>